<evidence type="ECO:0000256" key="11">
    <source>
        <dbReference type="ARBA" id="ARBA00023121"/>
    </source>
</evidence>
<evidence type="ECO:0000256" key="4">
    <source>
        <dbReference type="ARBA" id="ARBA00022448"/>
    </source>
</evidence>
<dbReference type="PROSITE" id="PS50848">
    <property type="entry name" value="START"/>
    <property type="match status" value="1"/>
</dbReference>
<evidence type="ECO:0000256" key="8">
    <source>
        <dbReference type="ARBA" id="ARBA00022990"/>
    </source>
</evidence>
<dbReference type="Pfam" id="PF01852">
    <property type="entry name" value="START"/>
    <property type="match status" value="1"/>
</dbReference>
<evidence type="ECO:0000256" key="1">
    <source>
        <dbReference type="ARBA" id="ARBA00004230"/>
    </source>
</evidence>
<evidence type="ECO:0000256" key="5">
    <source>
        <dbReference type="ARBA" id="ARBA00022490"/>
    </source>
</evidence>
<evidence type="ECO:0000256" key="7">
    <source>
        <dbReference type="ARBA" id="ARBA00022846"/>
    </source>
</evidence>
<evidence type="ECO:0000256" key="2">
    <source>
        <dbReference type="ARBA" id="ARBA00004370"/>
    </source>
</evidence>
<evidence type="ECO:0000256" key="13">
    <source>
        <dbReference type="ARBA" id="ARBA00023273"/>
    </source>
</evidence>
<keyword evidence="12" id="KW-0472">Membrane</keyword>
<evidence type="ECO:0000256" key="15">
    <source>
        <dbReference type="ARBA" id="ARBA00076937"/>
    </source>
</evidence>
<dbReference type="InterPro" id="IPR041951">
    <property type="entry name" value="STARD10_START"/>
</dbReference>
<dbReference type="SMART" id="SM00234">
    <property type="entry name" value="START"/>
    <property type="match status" value="1"/>
</dbReference>
<accession>A0A2R5L4F0</accession>
<keyword evidence="10" id="KW-0969">Cilium</keyword>
<protein>
    <recommendedName>
        <fullName evidence="14">START domain-containing protein 10</fullName>
    </recommendedName>
    <alternativeName>
        <fullName evidence="15">PCTP-like protein</fullName>
    </alternativeName>
    <alternativeName>
        <fullName evidence="16">StAR-related lipid transfer protein 10</fullName>
    </alternativeName>
</protein>
<dbReference type="InterPro" id="IPR051213">
    <property type="entry name" value="START_lipid_transfer"/>
</dbReference>
<dbReference type="AlphaFoldDB" id="A0A2R5L4F0"/>
<dbReference type="SUPFAM" id="SSF55961">
    <property type="entry name" value="Bet v1-like"/>
    <property type="match status" value="1"/>
</dbReference>
<keyword evidence="13" id="KW-0966">Cell projection</keyword>
<evidence type="ECO:0000259" key="17">
    <source>
        <dbReference type="PROSITE" id="PS50848"/>
    </source>
</evidence>
<dbReference type="GO" id="GO:0008289">
    <property type="term" value="F:lipid binding"/>
    <property type="evidence" value="ECO:0007669"/>
    <property type="project" value="UniProtKB-KW"/>
</dbReference>
<dbReference type="PANTHER" id="PTHR19308">
    <property type="entry name" value="PHOSPHATIDYLCHOLINE TRANSFER PROTEIN"/>
    <property type="match status" value="1"/>
</dbReference>
<keyword evidence="6" id="KW-0597">Phosphoprotein</keyword>
<dbReference type="GO" id="GO:0031514">
    <property type="term" value="C:motile cilium"/>
    <property type="evidence" value="ECO:0007669"/>
    <property type="project" value="UniProtKB-SubCell"/>
</dbReference>
<dbReference type="FunFam" id="3.30.530.20:FF:000008">
    <property type="entry name" value="START domain containing 10"/>
    <property type="match status" value="1"/>
</dbReference>
<keyword evidence="7" id="KW-0282">Flagellum</keyword>
<evidence type="ECO:0000256" key="9">
    <source>
        <dbReference type="ARBA" id="ARBA00023055"/>
    </source>
</evidence>
<dbReference type="PANTHER" id="PTHR19308:SF14">
    <property type="entry name" value="START DOMAIN-CONTAINING PROTEIN"/>
    <property type="match status" value="1"/>
</dbReference>
<dbReference type="GO" id="GO:0005829">
    <property type="term" value="C:cytosol"/>
    <property type="evidence" value="ECO:0007669"/>
    <property type="project" value="UniProtKB-ARBA"/>
</dbReference>
<dbReference type="InterPro" id="IPR023393">
    <property type="entry name" value="START-like_dom_sf"/>
</dbReference>
<proteinExistence type="predicted"/>
<sequence>MDVGEVRVADDRDFEQLKRLTDKHEGWKVEYSKRQTTVWTRPTEQTAFKMIKLHTTYKDLTAGLLFDVMMDPGYRKKWDVYMLESYDIGCLNPNNDIGYYAVRSPPPLRNRDFVLQRSWLETKKEILVLNHSVFHESAPPRRGFVRATSYLTGFVIRPSADGRGCHFTYVTQCDPKGTLPAWFVNKLTQIFAPKMAKRVGVACQGYASWKAKNNPNVKPWLFPEQATLPKLDLARCCSVSDDQEELDLDESSVAEDSFNGSTDFLELDAAQK</sequence>
<dbReference type="Gene3D" id="3.30.530.20">
    <property type="match status" value="1"/>
</dbReference>
<evidence type="ECO:0000256" key="16">
    <source>
        <dbReference type="ARBA" id="ARBA00080073"/>
    </source>
</evidence>
<name>A0A2R5L4F0_9ACAR</name>
<evidence type="ECO:0000256" key="10">
    <source>
        <dbReference type="ARBA" id="ARBA00023069"/>
    </source>
</evidence>
<comment type="subcellular location">
    <subcellularLocation>
        <location evidence="1">Cell projection</location>
        <location evidence="1">Cilium</location>
        <location evidence="1">Flagellum</location>
    </subcellularLocation>
    <subcellularLocation>
        <location evidence="3">Cytoplasm</location>
    </subcellularLocation>
    <subcellularLocation>
        <location evidence="2">Membrane</location>
    </subcellularLocation>
</comment>
<evidence type="ECO:0000256" key="3">
    <source>
        <dbReference type="ARBA" id="ARBA00004496"/>
    </source>
</evidence>
<keyword evidence="4" id="KW-0813">Transport</keyword>
<reference evidence="18" key="1">
    <citation type="submission" date="2018-03" db="EMBL/GenBank/DDBJ databases">
        <title>The relapsing fever spirochete Borrelia turicatae persists in the highly oxidative environment of its soft-bodied tick vector.</title>
        <authorList>
            <person name="Bourret T.J."/>
            <person name="Boyle W.K."/>
            <person name="Valenzuela J.G."/>
            <person name="Oliveira F."/>
            <person name="Lopez J.E."/>
        </authorList>
    </citation>
    <scope>NUCLEOTIDE SEQUENCE</scope>
    <source>
        <strain evidence="18">Kansas strain/isolate</strain>
        <tissue evidence="18">Salivary glands</tissue>
    </source>
</reference>
<evidence type="ECO:0000256" key="6">
    <source>
        <dbReference type="ARBA" id="ARBA00022553"/>
    </source>
</evidence>
<dbReference type="GO" id="GO:0016020">
    <property type="term" value="C:membrane"/>
    <property type="evidence" value="ECO:0007669"/>
    <property type="project" value="UniProtKB-SubCell"/>
</dbReference>
<evidence type="ECO:0000256" key="12">
    <source>
        <dbReference type="ARBA" id="ARBA00023136"/>
    </source>
</evidence>
<dbReference type="EMBL" id="GGLE01000194">
    <property type="protein sequence ID" value="MBY04320.1"/>
    <property type="molecule type" value="Transcribed_RNA"/>
</dbReference>
<keyword evidence="9" id="KW-0445">Lipid transport</keyword>
<keyword evidence="5" id="KW-0963">Cytoplasm</keyword>
<dbReference type="GO" id="GO:0006869">
    <property type="term" value="P:lipid transport"/>
    <property type="evidence" value="ECO:0007669"/>
    <property type="project" value="UniProtKB-KW"/>
</dbReference>
<keyword evidence="8" id="KW-0007">Acetylation</keyword>
<evidence type="ECO:0000256" key="14">
    <source>
        <dbReference type="ARBA" id="ARBA00070345"/>
    </source>
</evidence>
<dbReference type="InterPro" id="IPR002913">
    <property type="entry name" value="START_lipid-bd_dom"/>
</dbReference>
<evidence type="ECO:0000313" key="18">
    <source>
        <dbReference type="EMBL" id="MBY04320.1"/>
    </source>
</evidence>
<keyword evidence="11" id="KW-0446">Lipid-binding</keyword>
<dbReference type="CDD" id="cd08871">
    <property type="entry name" value="START_STARD10-like"/>
    <property type="match status" value="1"/>
</dbReference>
<feature type="domain" description="START" evidence="17">
    <location>
        <begin position="15"/>
        <end position="208"/>
    </location>
</feature>
<organism evidence="18">
    <name type="scientific">Ornithodoros turicata</name>
    <dbReference type="NCBI Taxonomy" id="34597"/>
    <lineage>
        <taxon>Eukaryota</taxon>
        <taxon>Metazoa</taxon>
        <taxon>Ecdysozoa</taxon>
        <taxon>Arthropoda</taxon>
        <taxon>Chelicerata</taxon>
        <taxon>Arachnida</taxon>
        <taxon>Acari</taxon>
        <taxon>Parasitiformes</taxon>
        <taxon>Ixodida</taxon>
        <taxon>Ixodoidea</taxon>
        <taxon>Argasidae</taxon>
        <taxon>Ornithodorinae</taxon>
        <taxon>Ornithodoros</taxon>
    </lineage>
</organism>